<dbReference type="RefSeq" id="WP_320693183.1">
    <property type="nucleotide sequence ID" value="NZ_JAXHDP010000013.1"/>
</dbReference>
<evidence type="ECO:0000313" key="3">
    <source>
        <dbReference type="Proteomes" id="UP001280591"/>
    </source>
</evidence>
<comment type="caution">
    <text evidence="2">The sequence shown here is derived from an EMBL/GenBank/DDBJ whole genome shotgun (WGS) entry which is preliminary data.</text>
</comment>
<name>A0ABU5FZD7_9STRE</name>
<gene>
    <name evidence="2" type="ORF">SPC81_09310</name>
</gene>
<dbReference type="Proteomes" id="UP001280591">
    <property type="component" value="Unassembled WGS sequence"/>
</dbReference>
<dbReference type="Pfam" id="PF14300">
    <property type="entry name" value="DMP19"/>
    <property type="match status" value="1"/>
</dbReference>
<proteinExistence type="predicted"/>
<reference evidence="2 3" key="1">
    <citation type="submission" date="2023-11" db="EMBL/GenBank/DDBJ databases">
        <title>Streptococcus wuxiensis sp. nov., Streptococcus jiangnanensis sp. nov., Streptococcus fermentans sp. nov., three novel members of the genus Streptococcus isolated from breast milk.</title>
        <authorList>
            <person name="Zhou Y."/>
            <person name="Yang B."/>
        </authorList>
    </citation>
    <scope>NUCLEOTIDE SEQUENCE [LARGE SCALE GENOMIC DNA]</scope>
    <source>
        <strain evidence="2 3">BJSWXB5TM5</strain>
    </source>
</reference>
<dbReference type="InterPro" id="IPR025402">
    <property type="entry name" value="DMP19_C"/>
</dbReference>
<dbReference type="Gene3D" id="1.20.1420.60">
    <property type="match status" value="1"/>
</dbReference>
<dbReference type="EMBL" id="JAXHDP010000013">
    <property type="protein sequence ID" value="MDY4346791.1"/>
    <property type="molecule type" value="Genomic_DNA"/>
</dbReference>
<feature type="domain" description="DNA mimic protein DMP19 C-terminal" evidence="1">
    <location>
        <begin position="221"/>
        <end position="332"/>
    </location>
</feature>
<organism evidence="2 3">
    <name type="scientific">Streptococcus fermentans</name>
    <dbReference type="NCBI Taxonomy" id="3095082"/>
    <lineage>
        <taxon>Bacteria</taxon>
        <taxon>Bacillati</taxon>
        <taxon>Bacillota</taxon>
        <taxon>Bacilli</taxon>
        <taxon>Lactobacillales</taxon>
        <taxon>Streptococcaceae</taxon>
        <taxon>Streptococcus</taxon>
    </lineage>
</organism>
<evidence type="ECO:0000259" key="1">
    <source>
        <dbReference type="Pfam" id="PF14300"/>
    </source>
</evidence>
<evidence type="ECO:0000313" key="2">
    <source>
        <dbReference type="EMBL" id="MDY4346791.1"/>
    </source>
</evidence>
<accession>A0ABU5FZD7</accession>
<protein>
    <submittedName>
        <fullName evidence="2">DMP19 family protein</fullName>
    </submittedName>
</protein>
<sequence length="346" mass="40767">MDINTITLETFITLNESEKVQCLKDIKHNFQFEKVIEILLELGLENLSGLVLSELAKVYNNWSQFEEAKRVLEMVSEEDRDAIWYYRNGFTHWRLSSDPNKDFETEANQALDLLENAIKNADSPTSPVIEWCIELVKVGSLKEVFEGKPTDYPLLQKYYFEDVNETNQEMKTAQNKKLYKNIKIEDVQNAEDSWDIIKPVYETVNIYNTYKDYLDSAKIFTLEQRYLLAIIWYFIEVNNGGHYQFFDNSTGIVWKDTLKGFELFGMKEHASNFKNLLAYFGGTISFVREERTELLTQMEEEYGDDFYQKLDEADDFVYDYDGNENELSFIKKNPEKFVFQRSSDKS</sequence>
<keyword evidence="3" id="KW-1185">Reference proteome</keyword>